<dbReference type="AlphaFoldDB" id="A0A521BM52"/>
<name>A0A521BM52_9SPHI</name>
<evidence type="ECO:0000313" key="1">
    <source>
        <dbReference type="EMBL" id="SMO48203.1"/>
    </source>
</evidence>
<accession>A0A521BM52</accession>
<protein>
    <submittedName>
        <fullName evidence="1">Phage virion morphogenesis family protein</fullName>
    </submittedName>
</protein>
<gene>
    <name evidence="1" type="ORF">SAMN06265350_102333</name>
</gene>
<proteinExistence type="predicted"/>
<organism evidence="1 2">
    <name type="scientific">Solitalea koreensis</name>
    <dbReference type="NCBI Taxonomy" id="543615"/>
    <lineage>
        <taxon>Bacteria</taxon>
        <taxon>Pseudomonadati</taxon>
        <taxon>Bacteroidota</taxon>
        <taxon>Sphingobacteriia</taxon>
        <taxon>Sphingobacteriales</taxon>
        <taxon>Sphingobacteriaceae</taxon>
        <taxon>Solitalea</taxon>
    </lineage>
</organism>
<keyword evidence="2" id="KW-1185">Reference proteome</keyword>
<sequence length="176" mass="20341">MSKFDDELNAFFNKFQHAVQEHVPNVIAETATEYYKERFLEKEWNGQPWAKYKGKEPSRGSLMLRSNNLMQSIRPKLVSAQRVIISAGSSKVPYAQVHNEGGIITRSARSETFVRNRIATGKKKGRFKRGTSEGQGFTFKASTYNMPQRQFMGHNQELNDRIKTRFNNLFKSFLKP</sequence>
<dbReference type="Proteomes" id="UP000315971">
    <property type="component" value="Unassembled WGS sequence"/>
</dbReference>
<evidence type="ECO:0000313" key="2">
    <source>
        <dbReference type="Proteomes" id="UP000315971"/>
    </source>
</evidence>
<reference evidence="1 2" key="1">
    <citation type="submission" date="2017-05" db="EMBL/GenBank/DDBJ databases">
        <authorList>
            <person name="Varghese N."/>
            <person name="Submissions S."/>
        </authorList>
    </citation>
    <scope>NUCLEOTIDE SEQUENCE [LARGE SCALE GENOMIC DNA]</scope>
    <source>
        <strain evidence="1 2">DSM 21342</strain>
    </source>
</reference>
<dbReference type="OrthoDB" id="840287at2"/>
<dbReference type="InterPro" id="IPR006522">
    <property type="entry name" value="Phage_virion_morphogenesis"/>
</dbReference>
<dbReference type="EMBL" id="FXSZ01000002">
    <property type="protein sequence ID" value="SMO48203.1"/>
    <property type="molecule type" value="Genomic_DNA"/>
</dbReference>
<dbReference type="RefSeq" id="WP_142601922.1">
    <property type="nucleotide sequence ID" value="NZ_FXSZ01000002.1"/>
</dbReference>
<dbReference type="Pfam" id="PF05069">
    <property type="entry name" value="Phage_tail_S"/>
    <property type="match status" value="1"/>
</dbReference>